<feature type="domain" description="Tyrosine-protein kinase ephrin type A/B receptor-like" evidence="2">
    <location>
        <begin position="107"/>
        <end position="149"/>
    </location>
</feature>
<name>A0ABP0IA09_9DINO</name>
<dbReference type="Proteomes" id="UP001642464">
    <property type="component" value="Unassembled WGS sequence"/>
</dbReference>
<feature type="signal peptide" evidence="1">
    <location>
        <begin position="1"/>
        <end position="23"/>
    </location>
</feature>
<feature type="chain" id="PRO_5046570063" evidence="1">
    <location>
        <begin position="24"/>
        <end position="555"/>
    </location>
</feature>
<accession>A0ABP0IA09</accession>
<keyword evidence="4" id="KW-1185">Reference proteome</keyword>
<dbReference type="InterPro" id="IPR011641">
    <property type="entry name" value="Tyr-kin_ephrin_A/B_rcpt-like"/>
</dbReference>
<dbReference type="PANTHER" id="PTHR46104:SF1">
    <property type="entry name" value="GENE 9195-RELATED"/>
    <property type="match status" value="1"/>
</dbReference>
<evidence type="ECO:0000313" key="4">
    <source>
        <dbReference type="Proteomes" id="UP001642464"/>
    </source>
</evidence>
<sequence length="555" mass="58842">MHGYETQFGFAAVALCLLPGVLGQGQTVPCIDDCLAEALASVPTKGCAAGTYWRPYPESSPVDSCQPCPLGAYCPGIAYGNFTEHPVNLNRRILCPTGTFRNITGGSTLEDCELCHPGYFSGSLGLTACENCPAGRYSITSGSSKLGDCLECPAGHHCSEACSRPVPCPAGSYAPLPGLANETECLNCTLGHWCQIGAVEPLGCAAGTFGNSTRLRGNGSAPGAFLPTPWTDITPSGLYGTDCLPCPAAAFCPHASVLPTQCPAGTFQSNTLAESEAECETWHGFRCRMPLVADLEQSNVARLPDGQPVAGTAVPEVCEEDEVVIHHFYPNVTGCVENCPYQFPRQSYCHVAGDGRVPDRTSTALMIDTLVEHRGENRPLQLRQDALSNLIQLLDNLTSEEAADSLLMLDQNGRAILHKAAMFDDVELLEVLWQYGGAGTVTLQASRDSDGFTAVMQALLLENSAAVAWLISKGSGLTDSDAQVLTARGVNITSVPSITEPSAPRLGRGSFAWTGPSGEDFGGLPKVSPMPNTTTWVWLGMWEETTLKKVNQCAN</sequence>
<dbReference type="SUPFAM" id="SSF140860">
    <property type="entry name" value="Pseudo ankyrin repeat-like"/>
    <property type="match status" value="1"/>
</dbReference>
<keyword evidence="1" id="KW-0732">Signal</keyword>
<gene>
    <name evidence="3" type="ORF">SCF082_LOCUS6025</name>
</gene>
<dbReference type="InterPro" id="IPR009030">
    <property type="entry name" value="Growth_fac_rcpt_cys_sf"/>
</dbReference>
<reference evidence="3 4" key="1">
    <citation type="submission" date="2024-02" db="EMBL/GenBank/DDBJ databases">
        <authorList>
            <person name="Chen Y."/>
            <person name="Shah S."/>
            <person name="Dougan E. K."/>
            <person name="Thang M."/>
            <person name="Chan C."/>
        </authorList>
    </citation>
    <scope>NUCLEOTIDE SEQUENCE [LARGE SCALE GENOMIC DNA]</scope>
</reference>
<dbReference type="InterPro" id="IPR002110">
    <property type="entry name" value="Ankyrin_rpt"/>
</dbReference>
<dbReference type="SUPFAM" id="SSF57184">
    <property type="entry name" value="Growth factor receptor domain"/>
    <property type="match status" value="1"/>
</dbReference>
<dbReference type="InterPro" id="IPR036770">
    <property type="entry name" value="Ankyrin_rpt-contain_sf"/>
</dbReference>
<organism evidence="3 4">
    <name type="scientific">Durusdinium trenchii</name>
    <dbReference type="NCBI Taxonomy" id="1381693"/>
    <lineage>
        <taxon>Eukaryota</taxon>
        <taxon>Sar</taxon>
        <taxon>Alveolata</taxon>
        <taxon>Dinophyceae</taxon>
        <taxon>Suessiales</taxon>
        <taxon>Symbiodiniaceae</taxon>
        <taxon>Durusdinium</taxon>
    </lineage>
</organism>
<dbReference type="EMBL" id="CAXAMM010003324">
    <property type="protein sequence ID" value="CAK8999405.1"/>
    <property type="molecule type" value="Genomic_DNA"/>
</dbReference>
<proteinExistence type="predicted"/>
<dbReference type="Pfam" id="PF07699">
    <property type="entry name" value="Ephrin_rec_like"/>
    <property type="match status" value="1"/>
</dbReference>
<dbReference type="Gene3D" id="2.10.50.10">
    <property type="entry name" value="Tumor Necrosis Factor Receptor, subunit A, domain 2"/>
    <property type="match status" value="1"/>
</dbReference>
<dbReference type="SMART" id="SM01411">
    <property type="entry name" value="Ephrin_rec_like"/>
    <property type="match status" value="3"/>
</dbReference>
<evidence type="ECO:0000313" key="3">
    <source>
        <dbReference type="EMBL" id="CAK8999405.1"/>
    </source>
</evidence>
<dbReference type="Pfam" id="PF12796">
    <property type="entry name" value="Ank_2"/>
    <property type="match status" value="1"/>
</dbReference>
<evidence type="ECO:0000256" key="1">
    <source>
        <dbReference type="SAM" id="SignalP"/>
    </source>
</evidence>
<comment type="caution">
    <text evidence="3">The sequence shown here is derived from an EMBL/GenBank/DDBJ whole genome shotgun (WGS) entry which is preliminary data.</text>
</comment>
<dbReference type="Gene3D" id="1.25.40.20">
    <property type="entry name" value="Ankyrin repeat-containing domain"/>
    <property type="match status" value="1"/>
</dbReference>
<protein>
    <submittedName>
        <fullName evidence="3">ANK_REP_REGION domain-containing protein</fullName>
    </submittedName>
</protein>
<dbReference type="PANTHER" id="PTHR46104">
    <property type="entry name" value="GENE 9195-RELATED-RELATED"/>
    <property type="match status" value="1"/>
</dbReference>
<evidence type="ECO:0000259" key="2">
    <source>
        <dbReference type="Pfam" id="PF07699"/>
    </source>
</evidence>